<dbReference type="EMBL" id="GBXM01018323">
    <property type="protein sequence ID" value="JAH90254.1"/>
    <property type="molecule type" value="Transcribed_RNA"/>
</dbReference>
<name>A0A0E9WIP6_ANGAN</name>
<accession>A0A0E9WIP6</accession>
<proteinExistence type="predicted"/>
<evidence type="ECO:0000313" key="1">
    <source>
        <dbReference type="EMBL" id="JAH90254.1"/>
    </source>
</evidence>
<reference evidence="1" key="1">
    <citation type="submission" date="2014-11" db="EMBL/GenBank/DDBJ databases">
        <authorList>
            <person name="Amaro Gonzalez C."/>
        </authorList>
    </citation>
    <scope>NUCLEOTIDE SEQUENCE</scope>
</reference>
<organism evidence="1">
    <name type="scientific">Anguilla anguilla</name>
    <name type="common">European freshwater eel</name>
    <name type="synonym">Muraena anguilla</name>
    <dbReference type="NCBI Taxonomy" id="7936"/>
    <lineage>
        <taxon>Eukaryota</taxon>
        <taxon>Metazoa</taxon>
        <taxon>Chordata</taxon>
        <taxon>Craniata</taxon>
        <taxon>Vertebrata</taxon>
        <taxon>Euteleostomi</taxon>
        <taxon>Actinopterygii</taxon>
        <taxon>Neopterygii</taxon>
        <taxon>Teleostei</taxon>
        <taxon>Anguilliformes</taxon>
        <taxon>Anguillidae</taxon>
        <taxon>Anguilla</taxon>
    </lineage>
</organism>
<dbReference type="AlphaFoldDB" id="A0A0E9WIP6"/>
<reference evidence="1" key="2">
    <citation type="journal article" date="2015" name="Fish Shellfish Immunol.">
        <title>Early steps in the European eel (Anguilla anguilla)-Vibrio vulnificus interaction in the gills: Role of the RtxA13 toxin.</title>
        <authorList>
            <person name="Callol A."/>
            <person name="Pajuelo D."/>
            <person name="Ebbesson L."/>
            <person name="Teles M."/>
            <person name="MacKenzie S."/>
            <person name="Amaro C."/>
        </authorList>
    </citation>
    <scope>NUCLEOTIDE SEQUENCE</scope>
</reference>
<sequence length="31" mass="3616">MVSQTSVGYDQYHAEPYLMQWLRTESSSYAS</sequence>
<protein>
    <submittedName>
        <fullName evidence="1">Uncharacterized protein</fullName>
    </submittedName>
</protein>